<name>A0A9D3WZ97_9SAUR</name>
<dbReference type="EMBL" id="JAHDVG010000484">
    <property type="protein sequence ID" value="KAH1169720.1"/>
    <property type="molecule type" value="Genomic_DNA"/>
</dbReference>
<organism evidence="2 3">
    <name type="scientific">Mauremys mutica</name>
    <name type="common">yellowpond turtle</name>
    <dbReference type="NCBI Taxonomy" id="74926"/>
    <lineage>
        <taxon>Eukaryota</taxon>
        <taxon>Metazoa</taxon>
        <taxon>Chordata</taxon>
        <taxon>Craniata</taxon>
        <taxon>Vertebrata</taxon>
        <taxon>Euteleostomi</taxon>
        <taxon>Archelosauria</taxon>
        <taxon>Testudinata</taxon>
        <taxon>Testudines</taxon>
        <taxon>Cryptodira</taxon>
        <taxon>Durocryptodira</taxon>
        <taxon>Testudinoidea</taxon>
        <taxon>Geoemydidae</taxon>
        <taxon>Geoemydinae</taxon>
        <taxon>Mauremys</taxon>
    </lineage>
</organism>
<reference evidence="2" key="1">
    <citation type="submission" date="2021-09" db="EMBL/GenBank/DDBJ databases">
        <title>The genome of Mauremys mutica provides insights into the evolution of semi-aquatic lifestyle.</title>
        <authorList>
            <person name="Gong S."/>
            <person name="Gao Y."/>
        </authorList>
    </citation>
    <scope>NUCLEOTIDE SEQUENCE</scope>
    <source>
        <strain evidence="2">MM-2020</strain>
        <tissue evidence="2">Muscle</tissue>
    </source>
</reference>
<keyword evidence="3" id="KW-1185">Reference proteome</keyword>
<evidence type="ECO:0000313" key="1">
    <source>
        <dbReference type="EMBL" id="KAH1169611.1"/>
    </source>
</evidence>
<protein>
    <submittedName>
        <fullName evidence="2">Uncharacterized protein</fullName>
    </submittedName>
</protein>
<evidence type="ECO:0000313" key="3">
    <source>
        <dbReference type="Proteomes" id="UP000827986"/>
    </source>
</evidence>
<gene>
    <name evidence="1" type="ORF">KIL84_000596</name>
    <name evidence="2" type="ORF">KIL84_000705</name>
</gene>
<sequence length="105" mass="11958">MVYLLYKMFLSRTLGACQYQINFKKIELVISLPKMFSPKELGTFTSQLLFSSNPYSSSSSWGNRISLFLCCLGQWTLALRDQRLKACSRVECSSLSRACDQLLPV</sequence>
<dbReference type="AlphaFoldDB" id="A0A9D3WZ97"/>
<accession>A0A9D3WZ97</accession>
<evidence type="ECO:0000313" key="2">
    <source>
        <dbReference type="EMBL" id="KAH1169720.1"/>
    </source>
</evidence>
<dbReference type="EMBL" id="JAHDVG010000484">
    <property type="protein sequence ID" value="KAH1169611.1"/>
    <property type="molecule type" value="Genomic_DNA"/>
</dbReference>
<proteinExistence type="predicted"/>
<dbReference type="Proteomes" id="UP000827986">
    <property type="component" value="Unassembled WGS sequence"/>
</dbReference>
<comment type="caution">
    <text evidence="2">The sequence shown here is derived from an EMBL/GenBank/DDBJ whole genome shotgun (WGS) entry which is preliminary data.</text>
</comment>